<reference evidence="1 2" key="1">
    <citation type="submission" date="2019-04" db="EMBL/GenBank/DDBJ databases">
        <title>Annotation for the trematode Fasciola gigantica.</title>
        <authorList>
            <person name="Choi Y.-J."/>
        </authorList>
    </citation>
    <scope>NUCLEOTIDE SEQUENCE [LARGE SCALE GENOMIC DNA]</scope>
    <source>
        <strain evidence="1">Uganda_cow_1</strain>
    </source>
</reference>
<name>A0A504YRZ4_FASGI</name>
<accession>A0A504YRZ4</accession>
<dbReference type="Gene3D" id="3.40.50.720">
    <property type="entry name" value="NAD(P)-binding Rossmann-like Domain"/>
    <property type="match status" value="1"/>
</dbReference>
<gene>
    <name evidence="1" type="ORF">FGIG_00205</name>
</gene>
<evidence type="ECO:0000313" key="1">
    <source>
        <dbReference type="EMBL" id="TPP60747.1"/>
    </source>
</evidence>
<proteinExistence type="predicted"/>
<sequence length="258" mass="28696">MKTYDLMMDINARGSFLCSKFCVPYLKKSPNPHILTLSPPLNMLPKWFSNHLAYSMSKYAMSMTVLGMAKELQPLGIAVNALWPRTAIYTSATKMIGGGENFANFCRQPEIMADAAYAILTRPAKDTKNTGNFFVDDDVLREQGVTDFEKYAIKPGGRLAPDFFLEPEPTKSVKPPPGSDCVPPSVDEIFEKIEAFLSEGYAKSVGASFFFNLSGAQIGRWSVEFNQDLLSHTRNINVDKVSTFPGELVNVLLDTDYF</sequence>
<evidence type="ECO:0000313" key="2">
    <source>
        <dbReference type="Proteomes" id="UP000316759"/>
    </source>
</evidence>
<dbReference type="Proteomes" id="UP000316759">
    <property type="component" value="Unassembled WGS sequence"/>
</dbReference>
<dbReference type="PANTHER" id="PTHR42808:SF3">
    <property type="entry name" value="HYDROXYSTEROID DEHYDROGENASE-LIKE PROTEIN 2"/>
    <property type="match status" value="1"/>
</dbReference>
<protein>
    <submittedName>
        <fullName evidence="1">Citronellol/citronellal dehydrogenase</fullName>
    </submittedName>
</protein>
<dbReference type="InterPro" id="IPR002347">
    <property type="entry name" value="SDR_fam"/>
</dbReference>
<dbReference type="SUPFAM" id="SSF51735">
    <property type="entry name" value="NAD(P)-binding Rossmann-fold domains"/>
    <property type="match status" value="1"/>
</dbReference>
<comment type="caution">
    <text evidence="1">The sequence shown here is derived from an EMBL/GenBank/DDBJ whole genome shotgun (WGS) entry which is preliminary data.</text>
</comment>
<organism evidence="1 2">
    <name type="scientific">Fasciola gigantica</name>
    <name type="common">Giant liver fluke</name>
    <dbReference type="NCBI Taxonomy" id="46835"/>
    <lineage>
        <taxon>Eukaryota</taxon>
        <taxon>Metazoa</taxon>
        <taxon>Spiralia</taxon>
        <taxon>Lophotrochozoa</taxon>
        <taxon>Platyhelminthes</taxon>
        <taxon>Trematoda</taxon>
        <taxon>Digenea</taxon>
        <taxon>Plagiorchiida</taxon>
        <taxon>Echinostomata</taxon>
        <taxon>Echinostomatoidea</taxon>
        <taxon>Fasciolidae</taxon>
        <taxon>Fasciola</taxon>
    </lineage>
</organism>
<dbReference type="OrthoDB" id="5327538at2759"/>
<keyword evidence="2" id="KW-1185">Reference proteome</keyword>
<dbReference type="EMBL" id="SUNJ01009027">
    <property type="protein sequence ID" value="TPP60747.1"/>
    <property type="molecule type" value="Genomic_DNA"/>
</dbReference>
<dbReference type="Pfam" id="PF13561">
    <property type="entry name" value="adh_short_C2"/>
    <property type="match status" value="1"/>
</dbReference>
<dbReference type="PANTHER" id="PTHR42808">
    <property type="entry name" value="HYDROXYSTEROID DEHYDROGENASE-LIKE PROTEIN 2"/>
    <property type="match status" value="1"/>
</dbReference>
<dbReference type="STRING" id="46835.A0A504YRZ4"/>
<dbReference type="InterPro" id="IPR051935">
    <property type="entry name" value="HSDL2"/>
</dbReference>
<dbReference type="AlphaFoldDB" id="A0A504YRZ4"/>
<dbReference type="InterPro" id="IPR036291">
    <property type="entry name" value="NAD(P)-bd_dom_sf"/>
</dbReference>